<organism evidence="1 2">
    <name type="scientific">Aquibacillus salsiterrae</name>
    <dbReference type="NCBI Taxonomy" id="2950439"/>
    <lineage>
        <taxon>Bacteria</taxon>
        <taxon>Bacillati</taxon>
        <taxon>Bacillota</taxon>
        <taxon>Bacilli</taxon>
        <taxon>Bacillales</taxon>
        <taxon>Bacillaceae</taxon>
        <taxon>Aquibacillus</taxon>
    </lineage>
</organism>
<reference evidence="1" key="1">
    <citation type="submission" date="2022-06" db="EMBL/GenBank/DDBJ databases">
        <title>Aquibacillus sp. a new bacterium isolated from soil saline samples.</title>
        <authorList>
            <person name="Galisteo C."/>
            <person name="De La Haba R."/>
            <person name="Sanchez-Porro C."/>
            <person name="Ventosa A."/>
        </authorList>
    </citation>
    <scope>NUCLEOTIDE SEQUENCE</scope>
    <source>
        <strain evidence="1">3ASR75-54</strain>
    </source>
</reference>
<keyword evidence="2" id="KW-1185">Reference proteome</keyword>
<evidence type="ECO:0000313" key="2">
    <source>
        <dbReference type="Proteomes" id="UP001145069"/>
    </source>
</evidence>
<dbReference type="EMBL" id="JAMQKC010000019">
    <property type="protein sequence ID" value="MDC3418083.1"/>
    <property type="molecule type" value="Genomic_DNA"/>
</dbReference>
<comment type="caution">
    <text evidence="1">The sequence shown here is derived from an EMBL/GenBank/DDBJ whole genome shotgun (WGS) entry which is preliminary data.</text>
</comment>
<proteinExistence type="predicted"/>
<dbReference type="RefSeq" id="WP_272447146.1">
    <property type="nucleotide sequence ID" value="NZ_JAMQKC010000019.1"/>
</dbReference>
<dbReference type="AlphaFoldDB" id="A0A9X3WG82"/>
<evidence type="ECO:0000313" key="1">
    <source>
        <dbReference type="EMBL" id="MDC3418083.1"/>
    </source>
</evidence>
<name>A0A9X3WG82_9BACI</name>
<accession>A0A9X3WG82</accession>
<dbReference type="Proteomes" id="UP001145069">
    <property type="component" value="Unassembled WGS sequence"/>
</dbReference>
<gene>
    <name evidence="1" type="ORF">NC799_14415</name>
</gene>
<sequence length="282" mass="32521">MIYKKDANFPYPLLTNTSPSYESSNFILDVNLEENTSNYRFEINYQIDSGFINDLIENQQALLILVIQSKDNKFYPIRPGKRYIEIAKSRISISNRTVIQLHLQSKQAIAFGDNFDLSSFYKQFKDEIVVPKNSILGFSNVVVFDGSTTKPLELFEKRVDPDLKSDISIELGSEMIIINYKSEKLQFNDSPMSNRLNNPYIYMGLQKALYKFIMNNGEDGEVDVEQIDTPTDNLDMKLYNLMRKKMVEEVSIDNIDEVIYKISDKILDRYTAAVKELSSDGN</sequence>
<protein>
    <submittedName>
        <fullName evidence="1">Uncharacterized protein</fullName>
    </submittedName>
</protein>